<dbReference type="PANTHER" id="PTHR30146">
    <property type="entry name" value="LACI-RELATED TRANSCRIPTIONAL REPRESSOR"/>
    <property type="match status" value="1"/>
</dbReference>
<organism evidence="5 6">
    <name type="scientific">Novosphingobium guangzhouense</name>
    <dbReference type="NCBI Taxonomy" id="1850347"/>
    <lineage>
        <taxon>Bacteria</taxon>
        <taxon>Pseudomonadati</taxon>
        <taxon>Pseudomonadota</taxon>
        <taxon>Alphaproteobacteria</taxon>
        <taxon>Sphingomonadales</taxon>
        <taxon>Sphingomonadaceae</taxon>
        <taxon>Novosphingobium</taxon>
    </lineage>
</organism>
<accession>A0A2K2FWY0</accession>
<dbReference type="Pfam" id="PF00356">
    <property type="entry name" value="LacI"/>
    <property type="match status" value="1"/>
</dbReference>
<dbReference type="PROSITE" id="PS50932">
    <property type="entry name" value="HTH_LACI_2"/>
    <property type="match status" value="1"/>
</dbReference>
<dbReference type="SUPFAM" id="SSF47413">
    <property type="entry name" value="lambda repressor-like DNA-binding domains"/>
    <property type="match status" value="1"/>
</dbReference>
<dbReference type="EMBL" id="LYMM01000053">
    <property type="protein sequence ID" value="PNU03270.1"/>
    <property type="molecule type" value="Genomic_DNA"/>
</dbReference>
<evidence type="ECO:0000313" key="5">
    <source>
        <dbReference type="EMBL" id="PNU03270.1"/>
    </source>
</evidence>
<dbReference type="PROSITE" id="PS00356">
    <property type="entry name" value="HTH_LACI_1"/>
    <property type="match status" value="1"/>
</dbReference>
<keyword evidence="3" id="KW-0804">Transcription</keyword>
<name>A0A2K2FWY0_9SPHN</name>
<dbReference type="PANTHER" id="PTHR30146:SF153">
    <property type="entry name" value="LACTOSE OPERON REPRESSOR"/>
    <property type="match status" value="1"/>
</dbReference>
<dbReference type="Pfam" id="PF13377">
    <property type="entry name" value="Peripla_BP_3"/>
    <property type="match status" value="1"/>
</dbReference>
<dbReference type="SMART" id="SM00354">
    <property type="entry name" value="HTH_LACI"/>
    <property type="match status" value="1"/>
</dbReference>
<dbReference type="Proteomes" id="UP000236327">
    <property type="component" value="Unassembled WGS sequence"/>
</dbReference>
<feature type="domain" description="HTH lacI-type" evidence="4">
    <location>
        <begin position="20"/>
        <end position="74"/>
    </location>
</feature>
<dbReference type="InterPro" id="IPR046335">
    <property type="entry name" value="LacI/GalR-like_sensor"/>
</dbReference>
<dbReference type="SUPFAM" id="SSF53822">
    <property type="entry name" value="Periplasmic binding protein-like I"/>
    <property type="match status" value="1"/>
</dbReference>
<proteinExistence type="predicted"/>
<dbReference type="GO" id="GO:0000976">
    <property type="term" value="F:transcription cis-regulatory region binding"/>
    <property type="evidence" value="ECO:0007669"/>
    <property type="project" value="TreeGrafter"/>
</dbReference>
<dbReference type="CDD" id="cd01545">
    <property type="entry name" value="PBP1_SalR"/>
    <property type="match status" value="1"/>
</dbReference>
<evidence type="ECO:0000313" key="6">
    <source>
        <dbReference type="Proteomes" id="UP000236327"/>
    </source>
</evidence>
<evidence type="ECO:0000256" key="3">
    <source>
        <dbReference type="ARBA" id="ARBA00023163"/>
    </source>
</evidence>
<evidence type="ECO:0000256" key="2">
    <source>
        <dbReference type="ARBA" id="ARBA00023125"/>
    </source>
</evidence>
<dbReference type="InterPro" id="IPR028082">
    <property type="entry name" value="Peripla_BP_I"/>
</dbReference>
<gene>
    <name evidence="5" type="ORF">A8V01_24135</name>
</gene>
<dbReference type="CDD" id="cd01392">
    <property type="entry name" value="HTH_LacI"/>
    <property type="match status" value="1"/>
</dbReference>
<dbReference type="Gene3D" id="1.10.260.40">
    <property type="entry name" value="lambda repressor-like DNA-binding domains"/>
    <property type="match status" value="1"/>
</dbReference>
<dbReference type="GO" id="GO:0003700">
    <property type="term" value="F:DNA-binding transcription factor activity"/>
    <property type="evidence" value="ECO:0007669"/>
    <property type="project" value="TreeGrafter"/>
</dbReference>
<keyword evidence="1" id="KW-0805">Transcription regulation</keyword>
<comment type="caution">
    <text evidence="5">The sequence shown here is derived from an EMBL/GenBank/DDBJ whole genome shotgun (WGS) entry which is preliminary data.</text>
</comment>
<reference evidence="5 6" key="1">
    <citation type="submission" date="2016-05" db="EMBL/GenBank/DDBJ databases">
        <title>Complete genome sequence of Novosphingobium guangzhouense SA925(T).</title>
        <authorList>
            <person name="Sha S."/>
        </authorList>
    </citation>
    <scope>NUCLEOTIDE SEQUENCE [LARGE SCALE GENOMIC DNA]</scope>
    <source>
        <strain evidence="5 6">SA925</strain>
    </source>
</reference>
<dbReference type="RefSeq" id="WP_103097962.1">
    <property type="nucleotide sequence ID" value="NZ_LYMM01000053.1"/>
</dbReference>
<dbReference type="Gene3D" id="3.40.50.2300">
    <property type="match status" value="2"/>
</dbReference>
<keyword evidence="6" id="KW-1185">Reference proteome</keyword>
<dbReference type="InterPro" id="IPR000843">
    <property type="entry name" value="HTH_LacI"/>
</dbReference>
<dbReference type="InterPro" id="IPR010982">
    <property type="entry name" value="Lambda_DNA-bd_dom_sf"/>
</dbReference>
<dbReference type="AlphaFoldDB" id="A0A2K2FWY0"/>
<sequence>MANESKRKDSGAKSAHRPVVTIHDVARHAGVSSMTVSRVMTGKRHVSEAMRERVNAAIAELEYSPNLNARSFSSAVRVGAIYSNPSSSNLGTFLMGAFRQSGESGCQFLIEPGATEAEAIASLHRLVEARIGGVILPPPLCDSQALLDLAASADVIPLAFATAIPREGISAIIVDDYKGAFDMTRYLIGKGHRAIGFIQGDPAHSPSQRREQGYRAAMAGASLTIRDEWIAPGLFNYRSGLDAAHKLLDQPNRPTAIFASNDDMAAAVTAVAHGLNLRIPGDLSIAGFDDAQIAATIWPELTTIRQPISDMASRAVALLSDQVREARTGARPEVRHVREMLTLVERASTGAPID</sequence>
<evidence type="ECO:0000256" key="1">
    <source>
        <dbReference type="ARBA" id="ARBA00023015"/>
    </source>
</evidence>
<protein>
    <recommendedName>
        <fullName evidence="4">HTH lacI-type domain-containing protein</fullName>
    </recommendedName>
</protein>
<dbReference type="OrthoDB" id="7185860at2"/>
<evidence type="ECO:0000259" key="4">
    <source>
        <dbReference type="PROSITE" id="PS50932"/>
    </source>
</evidence>
<keyword evidence="2" id="KW-0238">DNA-binding</keyword>